<evidence type="ECO:0000256" key="4">
    <source>
        <dbReference type="SAM" id="Phobius"/>
    </source>
</evidence>
<keyword evidence="1" id="KW-0349">Heme</keyword>
<evidence type="ECO:0000256" key="1">
    <source>
        <dbReference type="ARBA" id="ARBA00022617"/>
    </source>
</evidence>
<dbReference type="PROSITE" id="PS50255">
    <property type="entry name" value="CYTOCHROME_B5_2"/>
    <property type="match status" value="1"/>
</dbReference>
<dbReference type="InterPro" id="IPR012171">
    <property type="entry name" value="Fatty_acid_desaturase"/>
</dbReference>
<dbReference type="Pfam" id="PF00487">
    <property type="entry name" value="FA_desaturase"/>
    <property type="match status" value="1"/>
</dbReference>
<dbReference type="InterPro" id="IPR005804">
    <property type="entry name" value="FA_desaturase_dom"/>
</dbReference>
<dbReference type="InterPro" id="IPR001199">
    <property type="entry name" value="Cyt_B5-like_heme/steroid-bd"/>
</dbReference>
<dbReference type="InterPro" id="IPR036400">
    <property type="entry name" value="Cyt_B5-like_heme/steroid_sf"/>
</dbReference>
<organism evidence="6">
    <name type="scientific">Rhodosorus marinus</name>
    <dbReference type="NCBI Taxonomy" id="101924"/>
    <lineage>
        <taxon>Eukaryota</taxon>
        <taxon>Rhodophyta</taxon>
        <taxon>Stylonematophyceae</taxon>
        <taxon>Stylonematales</taxon>
        <taxon>Stylonemataceae</taxon>
        <taxon>Rhodosorus</taxon>
    </lineage>
</organism>
<feature type="transmembrane region" description="Helical" evidence="4">
    <location>
        <begin position="36"/>
        <end position="54"/>
    </location>
</feature>
<dbReference type="PROSITE" id="PS00191">
    <property type="entry name" value="CYTOCHROME_B5_1"/>
    <property type="match status" value="1"/>
</dbReference>
<dbReference type="PANTHER" id="PTHR19353">
    <property type="entry name" value="FATTY ACID DESATURASE 2"/>
    <property type="match status" value="1"/>
</dbReference>
<dbReference type="Gene3D" id="3.10.120.10">
    <property type="entry name" value="Cytochrome b5-like heme/steroid binding domain"/>
    <property type="match status" value="1"/>
</dbReference>
<dbReference type="EMBL" id="HBHW01012917">
    <property type="protein sequence ID" value="CAE0042156.1"/>
    <property type="molecule type" value="Transcribed_RNA"/>
</dbReference>
<keyword evidence="3" id="KW-0408">Iron</keyword>
<dbReference type="PIRSF" id="PIRSF015921">
    <property type="entry name" value="FA_sphinglp_des"/>
    <property type="match status" value="1"/>
</dbReference>
<dbReference type="GO" id="GO:0042759">
    <property type="term" value="P:long-chain fatty acid biosynthetic process"/>
    <property type="evidence" value="ECO:0007669"/>
    <property type="project" value="UniProtKB-ARBA"/>
</dbReference>
<dbReference type="GO" id="GO:0046872">
    <property type="term" value="F:metal ion binding"/>
    <property type="evidence" value="ECO:0007669"/>
    <property type="project" value="UniProtKB-KW"/>
</dbReference>
<dbReference type="GO" id="GO:0016020">
    <property type="term" value="C:membrane"/>
    <property type="evidence" value="ECO:0007669"/>
    <property type="project" value="TreeGrafter"/>
</dbReference>
<dbReference type="FunFam" id="3.10.120.10:FF:000007">
    <property type="entry name" value="Sulfite oxidase, mitochondrial"/>
    <property type="match status" value="1"/>
</dbReference>
<evidence type="ECO:0000313" key="6">
    <source>
        <dbReference type="EMBL" id="CAE0042156.1"/>
    </source>
</evidence>
<dbReference type="GO" id="GO:0006636">
    <property type="term" value="P:unsaturated fatty acid biosynthetic process"/>
    <property type="evidence" value="ECO:0007669"/>
    <property type="project" value="UniProtKB-ARBA"/>
</dbReference>
<dbReference type="GO" id="GO:0016717">
    <property type="term" value="F:oxidoreductase activity, acting on paired donors, with oxidation of a pair of donors resulting in the reduction of molecular oxygen to two molecules of water"/>
    <property type="evidence" value="ECO:0007669"/>
    <property type="project" value="TreeGrafter"/>
</dbReference>
<dbReference type="PANTHER" id="PTHR19353:SF19">
    <property type="entry name" value="DELTA(5) FATTY ACID DESATURASE C-RELATED"/>
    <property type="match status" value="1"/>
</dbReference>
<dbReference type="AlphaFoldDB" id="A0A7S3EAZ1"/>
<keyword evidence="2" id="KW-0479">Metal-binding</keyword>
<name>A0A7S3EAZ1_9RHOD</name>
<dbReference type="CDD" id="cd03506">
    <property type="entry name" value="Delta6-FADS-like"/>
    <property type="match status" value="1"/>
</dbReference>
<feature type="transmembrane region" description="Helical" evidence="4">
    <location>
        <begin position="12"/>
        <end position="30"/>
    </location>
</feature>
<evidence type="ECO:0000256" key="2">
    <source>
        <dbReference type="ARBA" id="ARBA00022723"/>
    </source>
</evidence>
<sequence length="527" mass="60415">MGGLNEVVRRGRVPYEIGGLVVALGGVLVWSEWLPLWGFPLVCAILGEVAAMTIDTVERKRRLERVEFMPKPVNENKTFTWQEVAMHNTAESAWIAIRGKVYDVTTFLDKHPGGFELLLLCCGRDATDLFISYHPFTDKPDQVLKKFEIGKVSTYEHATFGDDDGFYEECCEKVKEYFERTKKDPKNPMLMIVRMAPVYVFSVCFFYISFVSHSFSWPMRALSAILFGVCQGLPLTGWMHDSSHAAIGHSETWWWTVGRLSLDWISGSSMLSWRNQHVIGHHVYTNVFGSDPDLPEAREGDFRRVTEHQFWDKVYYYQYLYVPPLYGLLAIKARLQDFYSVFSGHMNGPIRVNPISAQDYLRIGSSKLFWAWYRLVVPYALFDCNLVDLALLSLLTDLVVGYWLAFNFQVSHVAEECEFYCAVEDNGKPCLTEGWGPLQVKTSLDYAHGDPIATYLSGGLNYQTAHHLFPSVSQVYYTEITPIILEVCKKYKLRYNVLPTYKDAITGHIQHLKKMGEEGRPPEIKLE</sequence>
<keyword evidence="4" id="KW-1133">Transmembrane helix</keyword>
<dbReference type="InterPro" id="IPR018506">
    <property type="entry name" value="Cyt_B5_heme-BS"/>
</dbReference>
<dbReference type="SMART" id="SM01117">
    <property type="entry name" value="Cyt-b5"/>
    <property type="match status" value="1"/>
</dbReference>
<dbReference type="Pfam" id="PF00173">
    <property type="entry name" value="Cyt-b5"/>
    <property type="match status" value="1"/>
</dbReference>
<proteinExistence type="predicted"/>
<dbReference type="GO" id="GO:0020037">
    <property type="term" value="F:heme binding"/>
    <property type="evidence" value="ECO:0007669"/>
    <property type="project" value="InterPro"/>
</dbReference>
<feature type="domain" description="Cytochrome b5 heme-binding" evidence="5">
    <location>
        <begin position="76"/>
        <end position="153"/>
    </location>
</feature>
<reference evidence="6" key="1">
    <citation type="submission" date="2021-01" db="EMBL/GenBank/DDBJ databases">
        <authorList>
            <person name="Corre E."/>
            <person name="Pelletier E."/>
            <person name="Niang G."/>
            <person name="Scheremetjew M."/>
            <person name="Finn R."/>
            <person name="Kale V."/>
            <person name="Holt S."/>
            <person name="Cochrane G."/>
            <person name="Meng A."/>
            <person name="Brown T."/>
            <person name="Cohen L."/>
        </authorList>
    </citation>
    <scope>NUCLEOTIDE SEQUENCE</scope>
    <source>
        <strain evidence="6">CCMP 769</strain>
    </source>
</reference>
<dbReference type="SUPFAM" id="SSF55856">
    <property type="entry name" value="Cytochrome b5-like heme/steroid binding domain"/>
    <property type="match status" value="1"/>
</dbReference>
<feature type="transmembrane region" description="Helical" evidence="4">
    <location>
        <begin position="189"/>
        <end position="210"/>
    </location>
</feature>
<keyword evidence="4" id="KW-0472">Membrane</keyword>
<protein>
    <recommendedName>
        <fullName evidence="5">Cytochrome b5 heme-binding domain-containing protein</fullName>
    </recommendedName>
</protein>
<gene>
    <name evidence="6" type="ORF">RMAR00112_LOCUS10121</name>
</gene>
<evidence type="ECO:0000256" key="3">
    <source>
        <dbReference type="ARBA" id="ARBA00023004"/>
    </source>
</evidence>
<keyword evidence="4" id="KW-0812">Transmembrane</keyword>
<accession>A0A7S3EAZ1</accession>
<dbReference type="PRINTS" id="PR00363">
    <property type="entry name" value="CYTOCHROMEB5"/>
</dbReference>
<evidence type="ECO:0000259" key="5">
    <source>
        <dbReference type="PROSITE" id="PS50255"/>
    </source>
</evidence>